<reference evidence="1 2" key="1">
    <citation type="submission" date="2020-03" db="EMBL/GenBank/DDBJ databases">
        <title>Soil Listeria distribution.</title>
        <authorList>
            <person name="Liao J."/>
            <person name="Wiedmann M."/>
        </authorList>
    </citation>
    <scope>NUCLEOTIDE SEQUENCE [LARGE SCALE GENOMIC DNA]</scope>
    <source>
        <strain evidence="1 2">FSL L7-1658</strain>
    </source>
</reference>
<dbReference type="RefSeq" id="WP_185406823.1">
    <property type="nucleotide sequence ID" value="NZ_JAARPT010000013.1"/>
</dbReference>
<protein>
    <submittedName>
        <fullName evidence="1">Uncharacterized protein</fullName>
    </submittedName>
</protein>
<sequence>MGLCILAVLALLLSMVPNFTRELLFVLSREEIGTLRKSVGPKESQKQMRKFLWGSQSTILQLKQELDTLPAIAPISEMRKQLVEHIELLETLMQENMQDSSFRALPEIVKKYDAIFIAILTAFDTARDSKLDVENYPLHRAQELVNAFINESNTFVYTYWKWQEEERERVKQSLEDQLAMEVSLLSDQEITVVGVECETIERI</sequence>
<proteinExistence type="predicted"/>
<accession>A0A841YSM1</accession>
<dbReference type="AlphaFoldDB" id="A0A841YSM1"/>
<dbReference type="EMBL" id="JAARPT010000013">
    <property type="protein sequence ID" value="MBC1403103.1"/>
    <property type="molecule type" value="Genomic_DNA"/>
</dbReference>
<gene>
    <name evidence="1" type="ORF">HB836_16035</name>
</gene>
<comment type="caution">
    <text evidence="1">The sequence shown here is derived from an EMBL/GenBank/DDBJ whole genome shotgun (WGS) entry which is preliminary data.</text>
</comment>
<evidence type="ECO:0000313" key="2">
    <source>
        <dbReference type="Proteomes" id="UP000544413"/>
    </source>
</evidence>
<name>A0A841YSM1_9LIST</name>
<organism evidence="1 2">
    <name type="scientific">Listeria booriae</name>
    <dbReference type="NCBI Taxonomy" id="1552123"/>
    <lineage>
        <taxon>Bacteria</taxon>
        <taxon>Bacillati</taxon>
        <taxon>Bacillota</taxon>
        <taxon>Bacilli</taxon>
        <taxon>Bacillales</taxon>
        <taxon>Listeriaceae</taxon>
        <taxon>Listeria</taxon>
    </lineage>
</organism>
<dbReference type="Proteomes" id="UP000544413">
    <property type="component" value="Unassembled WGS sequence"/>
</dbReference>
<evidence type="ECO:0000313" key="1">
    <source>
        <dbReference type="EMBL" id="MBC1403103.1"/>
    </source>
</evidence>